<dbReference type="EMBL" id="CAJNOO010001961">
    <property type="protein sequence ID" value="CAF1220290.1"/>
    <property type="molecule type" value="Genomic_DNA"/>
</dbReference>
<organism evidence="1 2">
    <name type="scientific">Rotaria sordida</name>
    <dbReference type="NCBI Taxonomy" id="392033"/>
    <lineage>
        <taxon>Eukaryota</taxon>
        <taxon>Metazoa</taxon>
        <taxon>Spiralia</taxon>
        <taxon>Gnathifera</taxon>
        <taxon>Rotifera</taxon>
        <taxon>Eurotatoria</taxon>
        <taxon>Bdelloidea</taxon>
        <taxon>Philodinida</taxon>
        <taxon>Philodinidae</taxon>
        <taxon>Rotaria</taxon>
    </lineage>
</organism>
<evidence type="ECO:0000313" key="2">
    <source>
        <dbReference type="Proteomes" id="UP000663882"/>
    </source>
</evidence>
<reference evidence="1" key="1">
    <citation type="submission" date="2021-02" db="EMBL/GenBank/DDBJ databases">
        <authorList>
            <person name="Nowell W R."/>
        </authorList>
    </citation>
    <scope>NUCLEOTIDE SEQUENCE</scope>
</reference>
<sequence>PNQLKFTKILLYVAQTSPELIPPDIL</sequence>
<comment type="caution">
    <text evidence="1">The sequence shown here is derived from an EMBL/GenBank/DDBJ whole genome shotgun (WGS) entry which is preliminary data.</text>
</comment>
<proteinExistence type="predicted"/>
<evidence type="ECO:0000313" key="1">
    <source>
        <dbReference type="EMBL" id="CAF1220290.1"/>
    </source>
</evidence>
<protein>
    <submittedName>
        <fullName evidence="1">Uncharacterized protein</fullName>
    </submittedName>
</protein>
<accession>A0A814XTW6</accession>
<dbReference type="Proteomes" id="UP000663882">
    <property type="component" value="Unassembled WGS sequence"/>
</dbReference>
<name>A0A814XTW6_9BILA</name>
<gene>
    <name evidence="1" type="ORF">RFH988_LOCUS25606</name>
</gene>
<dbReference type="AlphaFoldDB" id="A0A814XTW6"/>
<feature type="non-terminal residue" evidence="1">
    <location>
        <position position="1"/>
    </location>
</feature>